<dbReference type="InterPro" id="IPR001611">
    <property type="entry name" value="Leu-rich_rpt"/>
</dbReference>
<dbReference type="PANTHER" id="PTHR24113">
    <property type="entry name" value="RAN GTPASE-ACTIVATING PROTEIN 1"/>
    <property type="match status" value="1"/>
</dbReference>
<dbReference type="GO" id="GO:0005634">
    <property type="term" value="C:nucleus"/>
    <property type="evidence" value="ECO:0007669"/>
    <property type="project" value="TreeGrafter"/>
</dbReference>
<reference evidence="2" key="1">
    <citation type="submission" date="2025-08" db="UniProtKB">
        <authorList>
            <consortium name="RefSeq"/>
        </authorList>
    </citation>
    <scope>IDENTIFICATION</scope>
    <source>
        <tissue evidence="2">Liver</tissue>
    </source>
</reference>
<dbReference type="InterPro" id="IPR027038">
    <property type="entry name" value="RanGap"/>
</dbReference>
<dbReference type="GO" id="GO:0048471">
    <property type="term" value="C:perinuclear region of cytoplasm"/>
    <property type="evidence" value="ECO:0007669"/>
    <property type="project" value="TreeGrafter"/>
</dbReference>
<accession>A0A7F8RX30</accession>
<dbReference type="SMART" id="SM00368">
    <property type="entry name" value="LRR_RI"/>
    <property type="match status" value="10"/>
</dbReference>
<gene>
    <name evidence="2" type="primary">LOC115944941</name>
</gene>
<dbReference type="AlphaFoldDB" id="A0A7F8RX30"/>
<dbReference type="SUPFAM" id="SSF52047">
    <property type="entry name" value="RNI-like"/>
    <property type="match status" value="1"/>
</dbReference>
<protein>
    <submittedName>
        <fullName evidence="2">Protein NLRC5-like isoform X2</fullName>
    </submittedName>
</protein>
<proteinExistence type="predicted"/>
<dbReference type="Gene3D" id="3.80.10.10">
    <property type="entry name" value="Ribonuclease Inhibitor"/>
    <property type="match status" value="3"/>
</dbReference>
<keyword evidence="1" id="KW-1185">Reference proteome</keyword>
<dbReference type="RefSeq" id="XP_030897468.1">
    <property type="nucleotide sequence ID" value="XM_031041608.1"/>
</dbReference>
<dbReference type="GO" id="GO:0006913">
    <property type="term" value="P:nucleocytoplasmic transport"/>
    <property type="evidence" value="ECO:0007669"/>
    <property type="project" value="TreeGrafter"/>
</dbReference>
<dbReference type="Proteomes" id="UP000245341">
    <property type="component" value="Unplaced"/>
</dbReference>
<organism evidence="1 2">
    <name type="scientific">Leptonychotes weddellii</name>
    <name type="common">Weddell seal</name>
    <name type="synonym">Otaria weddellii</name>
    <dbReference type="NCBI Taxonomy" id="9713"/>
    <lineage>
        <taxon>Eukaryota</taxon>
        <taxon>Metazoa</taxon>
        <taxon>Chordata</taxon>
        <taxon>Craniata</taxon>
        <taxon>Vertebrata</taxon>
        <taxon>Euteleostomi</taxon>
        <taxon>Mammalia</taxon>
        <taxon>Eutheria</taxon>
        <taxon>Laurasiatheria</taxon>
        <taxon>Carnivora</taxon>
        <taxon>Caniformia</taxon>
        <taxon>Pinnipedia</taxon>
        <taxon>Phocidae</taxon>
        <taxon>Monachinae</taxon>
        <taxon>Lobodontini</taxon>
        <taxon>Leptonychotes</taxon>
    </lineage>
</organism>
<name>A0A7F8RX30_LEPWE</name>
<dbReference type="PANTHER" id="PTHR24113:SF15">
    <property type="entry name" value="NACHT DOMAIN-CONTAINING PROTEIN"/>
    <property type="match status" value="1"/>
</dbReference>
<dbReference type="GO" id="GO:0005829">
    <property type="term" value="C:cytosol"/>
    <property type="evidence" value="ECO:0007669"/>
    <property type="project" value="TreeGrafter"/>
</dbReference>
<evidence type="ECO:0000313" key="2">
    <source>
        <dbReference type="RefSeq" id="XP_030897468.1"/>
    </source>
</evidence>
<evidence type="ECO:0000313" key="1">
    <source>
        <dbReference type="Proteomes" id="UP000245341"/>
    </source>
</evidence>
<sequence length="372" mass="39976">MPPLGALGRFFPLSWAPHLCVLDDPGGASNLKSSGLCSGLFSLSQVNLCNTSSLLLQSLLEALSELKTFRLTSSHVSSEGLAHLTSGLSHCHHLEGLDLSNNQFGEEDAEVLMGVLEGMCQLKRLDLSHLPLSSSALAMLTQRLSHMTLLQSLRLSHNQIRNIGAQHLAAVLPGLPELRKIDLSGNGIGPDGGVRLAESLALCKHLEELMLGYNVLGNITALELAQRLPQHLRVLHLPSSGLSQEGALILSQALDGCPYVEEINLAENSLAREVPHFHQGLPLLKQIDLVSCEIDNHAAKPLAASLALCPALEEILLSWNLLGDEAAAELAQVLPQMSRLKRMDLEKNQITACGAWLLVEGLARGSGIQVIR</sequence>
<dbReference type="GO" id="GO:0031267">
    <property type="term" value="F:small GTPase binding"/>
    <property type="evidence" value="ECO:0007669"/>
    <property type="project" value="TreeGrafter"/>
</dbReference>
<dbReference type="InterPro" id="IPR032675">
    <property type="entry name" value="LRR_dom_sf"/>
</dbReference>
<dbReference type="Pfam" id="PF13516">
    <property type="entry name" value="LRR_6"/>
    <property type="match status" value="3"/>
</dbReference>
<dbReference type="GO" id="GO:0005096">
    <property type="term" value="F:GTPase activator activity"/>
    <property type="evidence" value="ECO:0007669"/>
    <property type="project" value="InterPro"/>
</dbReference>
<dbReference type="GeneID" id="115944941"/>